<reference evidence="1 2" key="1">
    <citation type="submission" date="2015-05" db="EMBL/GenBank/DDBJ databases">
        <title>Distinctive expansion of gene families associated with plant cell wall degradation and secondary metabolism in the genomes of grapevine trunk pathogens.</title>
        <authorList>
            <person name="Lawrence D.P."/>
            <person name="Travadon R."/>
            <person name="Rolshausen P.E."/>
            <person name="Baumgartner K."/>
        </authorList>
    </citation>
    <scope>NUCLEOTIDE SEQUENCE [LARGE SCALE GENOMIC DNA]</scope>
    <source>
        <strain evidence="1">DA912</strain>
    </source>
</reference>
<organism evidence="1 2">
    <name type="scientific">Diaporthe ampelina</name>
    <dbReference type="NCBI Taxonomy" id="1214573"/>
    <lineage>
        <taxon>Eukaryota</taxon>
        <taxon>Fungi</taxon>
        <taxon>Dikarya</taxon>
        <taxon>Ascomycota</taxon>
        <taxon>Pezizomycotina</taxon>
        <taxon>Sordariomycetes</taxon>
        <taxon>Sordariomycetidae</taxon>
        <taxon>Diaporthales</taxon>
        <taxon>Diaporthaceae</taxon>
        <taxon>Diaporthe</taxon>
    </lineage>
</organism>
<protein>
    <submittedName>
        <fullName evidence="1">Uncharacterized protein</fullName>
    </submittedName>
</protein>
<keyword evidence="2" id="KW-1185">Reference proteome</keyword>
<accession>A0A0G2FL31</accession>
<dbReference type="OrthoDB" id="5231113at2759"/>
<gene>
    <name evidence="1" type="ORF">UCDDA912_g05261</name>
</gene>
<dbReference type="AlphaFoldDB" id="A0A0G2FL31"/>
<comment type="caution">
    <text evidence="1">The sequence shown here is derived from an EMBL/GenBank/DDBJ whole genome shotgun (WGS) entry which is preliminary data.</text>
</comment>
<evidence type="ECO:0000313" key="2">
    <source>
        <dbReference type="Proteomes" id="UP000034680"/>
    </source>
</evidence>
<name>A0A0G2FL31_9PEZI</name>
<sequence>MASREPEVHRLALSRIVVEGDRQPIVRVATLTLKDEDPDKHIMQVHVDGSTLAQWDLGRLGERKFTGGEQFYTISEQKMLQFTFPLLEEDGKNIALGRELKTISLFILNIQDFNTALQSAPAAVQQKS</sequence>
<evidence type="ECO:0000313" key="1">
    <source>
        <dbReference type="EMBL" id="KKY34759.1"/>
    </source>
</evidence>
<proteinExistence type="predicted"/>
<dbReference type="Proteomes" id="UP000034680">
    <property type="component" value="Unassembled WGS sequence"/>
</dbReference>
<reference evidence="1 2" key="2">
    <citation type="submission" date="2015-05" db="EMBL/GenBank/DDBJ databases">
        <authorList>
            <person name="Morales-Cruz A."/>
            <person name="Amrine K.C."/>
            <person name="Cantu D."/>
        </authorList>
    </citation>
    <scope>NUCLEOTIDE SEQUENCE [LARGE SCALE GENOMIC DNA]</scope>
    <source>
        <strain evidence="1">DA912</strain>
    </source>
</reference>
<dbReference type="EMBL" id="LCUC01000188">
    <property type="protein sequence ID" value="KKY34759.1"/>
    <property type="molecule type" value="Genomic_DNA"/>
</dbReference>